<organism evidence="3 4">
    <name type="scientific">Stylophora pistillata</name>
    <name type="common">Smooth cauliflower coral</name>
    <dbReference type="NCBI Taxonomy" id="50429"/>
    <lineage>
        <taxon>Eukaryota</taxon>
        <taxon>Metazoa</taxon>
        <taxon>Cnidaria</taxon>
        <taxon>Anthozoa</taxon>
        <taxon>Hexacorallia</taxon>
        <taxon>Scleractinia</taxon>
        <taxon>Astrocoeniina</taxon>
        <taxon>Pocilloporidae</taxon>
        <taxon>Stylophora</taxon>
    </lineage>
</organism>
<dbReference type="InterPro" id="IPR047319">
    <property type="entry name" value="DCAF15_C"/>
</dbReference>
<protein>
    <submittedName>
        <fullName evidence="3">DDB1-and CUL4-associated factor 15</fullName>
    </submittedName>
</protein>
<evidence type="ECO:0000256" key="1">
    <source>
        <dbReference type="SAM" id="MobiDB-lite"/>
    </source>
</evidence>
<dbReference type="OrthoDB" id="5960162at2759"/>
<proteinExistence type="predicted"/>
<dbReference type="GO" id="GO:0016567">
    <property type="term" value="P:protein ubiquitination"/>
    <property type="evidence" value="ECO:0007669"/>
    <property type="project" value="InterPro"/>
</dbReference>
<feature type="region of interest" description="Disordered" evidence="1">
    <location>
        <begin position="295"/>
        <end position="338"/>
    </location>
</feature>
<dbReference type="Proteomes" id="UP000225706">
    <property type="component" value="Unassembled WGS sequence"/>
</dbReference>
<dbReference type="PANTHER" id="PTHR28541">
    <property type="entry name" value="DDB1- AND CUL4-ASSOCIATED FACTOR 15"/>
    <property type="match status" value="1"/>
</dbReference>
<dbReference type="EMBL" id="LSMT01000026">
    <property type="protein sequence ID" value="PFX32186.1"/>
    <property type="molecule type" value="Genomic_DNA"/>
</dbReference>
<reference evidence="4" key="1">
    <citation type="journal article" date="2017" name="bioRxiv">
        <title>Comparative analysis of the genomes of Stylophora pistillata and Acropora digitifera provides evidence for extensive differences between species of corals.</title>
        <authorList>
            <person name="Voolstra C.R."/>
            <person name="Li Y."/>
            <person name="Liew Y.J."/>
            <person name="Baumgarten S."/>
            <person name="Zoccola D."/>
            <person name="Flot J.-F."/>
            <person name="Tambutte S."/>
            <person name="Allemand D."/>
            <person name="Aranda M."/>
        </authorList>
    </citation>
    <scope>NUCLEOTIDE SEQUENCE [LARGE SCALE GENOMIC DNA]</scope>
</reference>
<dbReference type="AlphaFoldDB" id="A0A2B4SS48"/>
<evidence type="ECO:0000259" key="2">
    <source>
        <dbReference type="Pfam" id="PF14939"/>
    </source>
</evidence>
<dbReference type="STRING" id="50429.A0A2B4SS48"/>
<evidence type="ECO:0000313" key="3">
    <source>
        <dbReference type="EMBL" id="PFX32186.1"/>
    </source>
</evidence>
<dbReference type="InterPro" id="IPR038914">
    <property type="entry name" value="DCAF15"/>
</dbReference>
<dbReference type="Pfam" id="PF14939">
    <property type="entry name" value="DCAF15_WD40"/>
    <property type="match status" value="1"/>
</dbReference>
<dbReference type="GO" id="GO:0080008">
    <property type="term" value="C:Cul4-RING E3 ubiquitin ligase complex"/>
    <property type="evidence" value="ECO:0007669"/>
    <property type="project" value="TreeGrafter"/>
</dbReference>
<evidence type="ECO:0000313" key="4">
    <source>
        <dbReference type="Proteomes" id="UP000225706"/>
    </source>
</evidence>
<dbReference type="CDD" id="cd20917">
    <property type="entry name" value="DCAF15-NTD"/>
    <property type="match status" value="1"/>
</dbReference>
<feature type="domain" description="DDB1- and CUL4-associated factor 15 WD40 repeat-containing" evidence="2">
    <location>
        <begin position="5"/>
        <end position="101"/>
    </location>
</feature>
<gene>
    <name evidence="3" type="primary">dcaf15</name>
    <name evidence="3" type="ORF">AWC38_SpisGene2990</name>
</gene>
<comment type="caution">
    <text evidence="3">The sequence shown here is derived from an EMBL/GenBank/DDBJ whole genome shotgun (WGS) entry which is preliminary data.</text>
</comment>
<dbReference type="CDD" id="cd20913">
    <property type="entry name" value="DCAF15-CTD"/>
    <property type="match status" value="1"/>
</dbReference>
<dbReference type="InterPro" id="IPR032734">
    <property type="entry name" value="DCAF15_WD40"/>
</dbReference>
<dbReference type="PANTHER" id="PTHR28541:SF1">
    <property type="entry name" value="DDB1- AND CUL4-ASSOCIATED FACTOR 15"/>
    <property type="match status" value="1"/>
</dbReference>
<sequence length="610" mass="67495">MVAQSPDEAHVVVYGEVRSSRGDQSHQCYVTVCAGPTRHPCAICKNSSLGERAEPCLEHSFVVHFKYDLLHPFPLFNPSINLKIKDTVLFNTGDYLMALQMFTSKSTIKNKQEILNNLFAHEKDHASKLCTFVPSDIVQDTSNTSSDRGEYSKSCLVARKVQVGTQSTKDEKVKYIQEVNFAASSGTDCGAKAEVMSLNCTMQNNVERCKIVSAFTNELEGIHDEQIKVGVSGDFSPTHCSMGVKNCHDLCNKVHGAQGDFFGEGSNQMKCNESPSTANLSFNSTRALGNIGSVNSSQSLTKTEGSSTCTNVSGDSSTTSRVWKENSFHQNSEPGKSDNTHCDFAFSRSYSSFEYNSVTATPVMNNNNLTSSVFKVYEESSNDSRDNELPDLANEFDMYDGSLALTVKKHHGRAPLKQVAKINQSNPNVEMFSVFKTTLRSKKQVMAIQQTTLDIEQCISELIQSHEDLRQSYKSLKDYDVQVITMCPDSGDVITLARLLVFTRVKQESATCGLSVSPSPVLQKVGFIFSWNVWSGDVKILQTLELETCPERTRYTKFNMAAKEASELRAKFSIPHSIPSLVLAFSNHTVFTGKSLKYLGHPFLPLVLVL</sequence>
<feature type="compositionally biased region" description="Polar residues" evidence="1">
    <location>
        <begin position="295"/>
        <end position="321"/>
    </location>
</feature>
<keyword evidence="4" id="KW-1185">Reference proteome</keyword>
<accession>A0A2B4SS48</accession>
<name>A0A2B4SS48_STYPI</name>